<organism evidence="1 2">
    <name type="scientific">Planococcus koreensis</name>
    <dbReference type="NCBI Taxonomy" id="112331"/>
    <lineage>
        <taxon>Bacteria</taxon>
        <taxon>Bacillati</taxon>
        <taxon>Bacillota</taxon>
        <taxon>Bacilli</taxon>
        <taxon>Bacillales</taxon>
        <taxon>Caryophanaceae</taxon>
        <taxon>Planococcus</taxon>
    </lineage>
</organism>
<reference evidence="1 2" key="1">
    <citation type="submission" date="2020-08" db="EMBL/GenBank/DDBJ databases">
        <title>Genomic Encyclopedia of Type Strains, Phase IV (KMG-IV): sequencing the most valuable type-strain genomes for metagenomic binning, comparative biology and taxonomic classification.</title>
        <authorList>
            <person name="Goeker M."/>
        </authorList>
    </citation>
    <scope>NUCLEOTIDE SEQUENCE [LARGE SCALE GENOMIC DNA]</scope>
    <source>
        <strain evidence="1 2">DSM 15895</strain>
    </source>
</reference>
<accession>A0A7W8CS56</accession>
<dbReference type="AlphaFoldDB" id="A0A7W8CS56"/>
<evidence type="ECO:0000313" key="1">
    <source>
        <dbReference type="EMBL" id="MBB5179508.1"/>
    </source>
</evidence>
<comment type="caution">
    <text evidence="1">The sequence shown here is derived from an EMBL/GenBank/DDBJ whole genome shotgun (WGS) entry which is preliminary data.</text>
</comment>
<dbReference type="EMBL" id="JACHHE010000002">
    <property type="protein sequence ID" value="MBB5179508.1"/>
    <property type="molecule type" value="Genomic_DNA"/>
</dbReference>
<sequence length="82" mass="9613">MRHWAWVVIAMAHGTCSHFRCPSFLFKSCSYSVLPFFPNFNRLQKANTNVTIQSKNYLIYPFKSSCNCSLLRSHISGLWFFK</sequence>
<name>A0A7W8CS56_9BACL</name>
<evidence type="ECO:0000313" key="2">
    <source>
        <dbReference type="Proteomes" id="UP000525923"/>
    </source>
</evidence>
<gene>
    <name evidence="1" type="ORF">HNQ44_000932</name>
</gene>
<keyword evidence="2" id="KW-1185">Reference proteome</keyword>
<protein>
    <submittedName>
        <fullName evidence="1">Uncharacterized protein</fullName>
    </submittedName>
</protein>
<proteinExistence type="predicted"/>
<dbReference type="Proteomes" id="UP000525923">
    <property type="component" value="Unassembled WGS sequence"/>
</dbReference>